<proteinExistence type="predicted"/>
<keyword evidence="4 7" id="KW-0418">Kinase</keyword>
<dbReference type="Gene3D" id="3.40.1190.20">
    <property type="match status" value="1"/>
</dbReference>
<keyword evidence="2 7" id="KW-0808">Transferase</keyword>
<accession>A0ABU0U2T8</accession>
<sequence length="298" mass="33795">MNKNLSTIMTIQSQLAYGYAGNNLAILAMQLNGFDPIQIPTVFYSNHLEYDVVKGIKMNGYFLKQILCGILKNNLLADESYIVSGFCNSISVVEFIADVVKSYKKNSHVKYIYDPAFGDFRAGGLYNAKEVVSVALKELIPIADIITPNQYELEYILGIKIVNPETLLHVIKNHTELSSKIIIITSVNFDNTPNDRIDVVLYSQYTLKIFYTPKINIDLVGCGDLFTALLVCQLKLNGSNIDKAIECVNKYIHQVMLFIYTNNMSGFTAQVLLKYRSILYEEQQLEEVFDEPRNNNKH</sequence>
<keyword evidence="8" id="KW-1185">Reference proteome</keyword>
<keyword evidence="3" id="KW-0547">Nucleotide-binding</keyword>
<evidence type="ECO:0000256" key="5">
    <source>
        <dbReference type="ARBA" id="ARBA00022840"/>
    </source>
</evidence>
<dbReference type="InterPro" id="IPR004625">
    <property type="entry name" value="PyrdxlKinase"/>
</dbReference>
<name>A0ABU0U2T8_9SPHI</name>
<dbReference type="GO" id="GO:0008478">
    <property type="term" value="F:pyridoxal kinase activity"/>
    <property type="evidence" value="ECO:0007669"/>
    <property type="project" value="UniProtKB-EC"/>
</dbReference>
<dbReference type="Proteomes" id="UP001244640">
    <property type="component" value="Unassembled WGS sequence"/>
</dbReference>
<evidence type="ECO:0000256" key="1">
    <source>
        <dbReference type="ARBA" id="ARBA00012104"/>
    </source>
</evidence>
<evidence type="ECO:0000259" key="6">
    <source>
        <dbReference type="Pfam" id="PF08543"/>
    </source>
</evidence>
<dbReference type="EMBL" id="JAUTBA010000001">
    <property type="protein sequence ID" value="MDQ1149139.1"/>
    <property type="molecule type" value="Genomic_DNA"/>
</dbReference>
<dbReference type="InterPro" id="IPR013749">
    <property type="entry name" value="PM/HMP-P_kinase-1"/>
</dbReference>
<dbReference type="InterPro" id="IPR029056">
    <property type="entry name" value="Ribokinase-like"/>
</dbReference>
<keyword evidence="5" id="KW-0067">ATP-binding</keyword>
<dbReference type="EC" id="2.7.1.35" evidence="1"/>
<dbReference type="PANTHER" id="PTHR10534">
    <property type="entry name" value="PYRIDOXAL KINASE"/>
    <property type="match status" value="1"/>
</dbReference>
<evidence type="ECO:0000256" key="2">
    <source>
        <dbReference type="ARBA" id="ARBA00022679"/>
    </source>
</evidence>
<evidence type="ECO:0000313" key="8">
    <source>
        <dbReference type="Proteomes" id="UP001244640"/>
    </source>
</evidence>
<reference evidence="7 8" key="1">
    <citation type="submission" date="2023-07" db="EMBL/GenBank/DDBJ databases">
        <title>Functional and genomic diversity of the sorghum phyllosphere microbiome.</title>
        <authorList>
            <person name="Shade A."/>
        </authorList>
    </citation>
    <scope>NUCLEOTIDE SEQUENCE [LARGE SCALE GENOMIC DNA]</scope>
    <source>
        <strain evidence="7 8">SORGH_AS_0892</strain>
    </source>
</reference>
<evidence type="ECO:0000256" key="4">
    <source>
        <dbReference type="ARBA" id="ARBA00022777"/>
    </source>
</evidence>
<dbReference type="SUPFAM" id="SSF53613">
    <property type="entry name" value="Ribokinase-like"/>
    <property type="match status" value="1"/>
</dbReference>
<comment type="caution">
    <text evidence="7">The sequence shown here is derived from an EMBL/GenBank/DDBJ whole genome shotgun (WGS) entry which is preliminary data.</text>
</comment>
<gene>
    <name evidence="7" type="ORF">QE382_001123</name>
</gene>
<dbReference type="Pfam" id="PF08543">
    <property type="entry name" value="Phos_pyr_kin"/>
    <property type="match status" value="1"/>
</dbReference>
<protein>
    <recommendedName>
        <fullName evidence="1">pyridoxal kinase</fullName>
        <ecNumber evidence="1">2.7.1.35</ecNumber>
    </recommendedName>
</protein>
<feature type="domain" description="Pyridoxamine kinase/Phosphomethylpyrimidine kinase" evidence="6">
    <location>
        <begin position="95"/>
        <end position="256"/>
    </location>
</feature>
<organism evidence="7 8">
    <name type="scientific">Sphingobacterium zeae</name>
    <dbReference type="NCBI Taxonomy" id="1776859"/>
    <lineage>
        <taxon>Bacteria</taxon>
        <taxon>Pseudomonadati</taxon>
        <taxon>Bacteroidota</taxon>
        <taxon>Sphingobacteriia</taxon>
        <taxon>Sphingobacteriales</taxon>
        <taxon>Sphingobacteriaceae</taxon>
        <taxon>Sphingobacterium</taxon>
    </lineage>
</organism>
<dbReference type="PANTHER" id="PTHR10534:SF2">
    <property type="entry name" value="PYRIDOXAL KINASE"/>
    <property type="match status" value="1"/>
</dbReference>
<dbReference type="NCBIfam" id="TIGR00687">
    <property type="entry name" value="pyridox_kin"/>
    <property type="match status" value="1"/>
</dbReference>
<dbReference type="RefSeq" id="WP_307185022.1">
    <property type="nucleotide sequence ID" value="NZ_JAUTBA010000001.1"/>
</dbReference>
<evidence type="ECO:0000256" key="3">
    <source>
        <dbReference type="ARBA" id="ARBA00022741"/>
    </source>
</evidence>
<evidence type="ECO:0000313" key="7">
    <source>
        <dbReference type="EMBL" id="MDQ1149139.1"/>
    </source>
</evidence>
<dbReference type="CDD" id="cd01173">
    <property type="entry name" value="pyridoxal_pyridoxamine_kinase"/>
    <property type="match status" value="1"/>
</dbReference>